<organism evidence="1 2">
    <name type="scientific">Subtercola vilae</name>
    <dbReference type="NCBI Taxonomy" id="2056433"/>
    <lineage>
        <taxon>Bacteria</taxon>
        <taxon>Bacillati</taxon>
        <taxon>Actinomycetota</taxon>
        <taxon>Actinomycetes</taxon>
        <taxon>Micrococcales</taxon>
        <taxon>Microbacteriaceae</taxon>
        <taxon>Subtercola</taxon>
    </lineage>
</organism>
<comment type="caution">
    <text evidence="1">The sequence shown here is derived from an EMBL/GenBank/DDBJ whole genome shotgun (WGS) entry which is preliminary data.</text>
</comment>
<evidence type="ECO:0000313" key="2">
    <source>
        <dbReference type="Proteomes" id="UP000306192"/>
    </source>
</evidence>
<reference evidence="1 2" key="1">
    <citation type="journal article" date="2019" name="Microorganisms">
        <title>Systematic Affiliation and Genome Analysis of Subtercola vilae DB165(T) with Particular Emphasis on Cold Adaptation of an Isolate from a High-Altitude Cold Volcano Lake.</title>
        <authorList>
            <person name="Villalobos A.S."/>
            <person name="Wiese J."/>
            <person name="Imhoff J.F."/>
            <person name="Dorador C."/>
            <person name="Keller A."/>
            <person name="Hentschel U."/>
        </authorList>
    </citation>
    <scope>NUCLEOTIDE SEQUENCE [LARGE SCALE GENOMIC DNA]</scope>
    <source>
        <strain evidence="1 2">DB165</strain>
    </source>
</reference>
<dbReference type="OrthoDB" id="3670101at2"/>
<protein>
    <recommendedName>
        <fullName evidence="3">Phage tail protein</fullName>
    </recommendedName>
</protein>
<evidence type="ECO:0008006" key="3">
    <source>
        <dbReference type="Google" id="ProtNLM"/>
    </source>
</evidence>
<dbReference type="RefSeq" id="WP_136642502.1">
    <property type="nucleotide sequence ID" value="NZ_QYRT01000022.1"/>
</dbReference>
<sequence>MSFAAANQQWVGLAKETTPGIAIAAPTMWVPVDSPTYHQITKALTDGALRGNMSVDYQQQQGSSHTEAKYKTYLYMDSAYPHLLAILGTPDVVSGLVDPWTHKTALYNGNGTNAAQPATYTVFIADALGKVQQIPGCIPSDVKISVGADMLVSLDVTWIGLIATAIAPPVNTPSVVKPAPSWDTVVSIGGVASSRYSTVEIDIKRATEPIITITGTQAPYAIFGGPVSVSGSLNAVYQGTTDTDWQNYLTNGQPALTVKLVPPGDTTHYLLVQCSQVAYDDASYSGTNKWMEIKSTIKGLANSTDALSGAFSPVQVQLLTPVSTAY</sequence>
<dbReference type="Pfam" id="PF18906">
    <property type="entry name" value="Phage_tube_2"/>
    <property type="match status" value="1"/>
</dbReference>
<dbReference type="EMBL" id="QYRT01000022">
    <property type="protein sequence ID" value="TIH34974.1"/>
    <property type="molecule type" value="Genomic_DNA"/>
</dbReference>
<name>A0A4V4RER4_9MICO</name>
<evidence type="ECO:0000313" key="1">
    <source>
        <dbReference type="EMBL" id="TIH34974.1"/>
    </source>
</evidence>
<accession>A0A4V4RER4</accession>
<keyword evidence="2" id="KW-1185">Reference proteome</keyword>
<dbReference type="Proteomes" id="UP000306192">
    <property type="component" value="Unassembled WGS sequence"/>
</dbReference>
<dbReference type="AlphaFoldDB" id="A0A4V4RER4"/>
<proteinExistence type="predicted"/>
<dbReference type="InterPro" id="IPR044000">
    <property type="entry name" value="Phage_tube_2"/>
</dbReference>
<gene>
    <name evidence="1" type="ORF">D4765_11820</name>
</gene>